<dbReference type="InterPro" id="IPR029063">
    <property type="entry name" value="SAM-dependent_MTases_sf"/>
</dbReference>
<comment type="similarity">
    <text evidence="5">Belongs to the class I-like SAM-binding methyltransferase superfamily. EFM7 family.</text>
</comment>
<dbReference type="EMBL" id="CP014503">
    <property type="protein sequence ID" value="ANB14962.1"/>
    <property type="molecule type" value="Genomic_DNA"/>
</dbReference>
<dbReference type="GO" id="GO:0071885">
    <property type="term" value="F:N-terminal protein N-methyltransferase activity"/>
    <property type="evidence" value="ECO:0007669"/>
    <property type="project" value="UniProtKB-UniRule"/>
</dbReference>
<keyword evidence="8" id="KW-1185">Reference proteome</keyword>
<feature type="region of interest" description="Disordered" evidence="6">
    <location>
        <begin position="1"/>
        <end position="27"/>
    </location>
</feature>
<dbReference type="RefSeq" id="XP_018737439.1">
    <property type="nucleotide sequence ID" value="XM_018879531.1"/>
</dbReference>
<dbReference type="AlphaFoldDB" id="A0A167F8L1"/>
<dbReference type="InterPro" id="IPR025784">
    <property type="entry name" value="EFM7"/>
</dbReference>
<comment type="function">
    <text evidence="5">S-adenosyl-L-methionine-dependent protein methyltransferase that trimethylates the N-terminal glycine 'Gly-2' of elongation factor 1-alpha, before also catalyzing the mono- and dimethylation of 'Lys-3'.</text>
</comment>
<dbReference type="GeneID" id="30034508"/>
<keyword evidence="1 5" id="KW-0963">Cytoplasm</keyword>
<feature type="binding site" evidence="5">
    <location>
        <position position="171"/>
    </location>
    <ligand>
        <name>S-adenosyl-L-methionine</name>
        <dbReference type="ChEBI" id="CHEBI:59789"/>
    </ligand>
</feature>
<organism evidence="7 8">
    <name type="scientific">Sugiyamaella lignohabitans</name>
    <dbReference type="NCBI Taxonomy" id="796027"/>
    <lineage>
        <taxon>Eukaryota</taxon>
        <taxon>Fungi</taxon>
        <taxon>Dikarya</taxon>
        <taxon>Ascomycota</taxon>
        <taxon>Saccharomycotina</taxon>
        <taxon>Dipodascomycetes</taxon>
        <taxon>Dipodascales</taxon>
        <taxon>Trichomonascaceae</taxon>
        <taxon>Sugiyamaella</taxon>
    </lineage>
</organism>
<feature type="binding site" evidence="5">
    <location>
        <position position="111"/>
    </location>
    <ligand>
        <name>S-adenosyl-L-methionine</name>
        <dbReference type="ChEBI" id="CHEBI:59789"/>
    </ligand>
</feature>
<accession>A0A167F8L1</accession>
<dbReference type="PANTHER" id="PTHR14614">
    <property type="entry name" value="HEPATOCELLULAR CARCINOMA-ASSOCIATED ANTIGEN"/>
    <property type="match status" value="1"/>
</dbReference>
<feature type="binding site" evidence="5">
    <location>
        <begin position="90"/>
        <end position="92"/>
    </location>
    <ligand>
        <name>S-adenosyl-L-methionine</name>
        <dbReference type="ChEBI" id="CHEBI:59789"/>
    </ligand>
</feature>
<dbReference type="HAMAP" id="MF_03223">
    <property type="entry name" value="Methyltr_EFM7"/>
    <property type="match status" value="1"/>
</dbReference>
<dbReference type="GO" id="GO:0016279">
    <property type="term" value="F:protein-lysine N-methyltransferase activity"/>
    <property type="evidence" value="ECO:0007669"/>
    <property type="project" value="UniProtKB-UniRule"/>
</dbReference>
<evidence type="ECO:0000313" key="8">
    <source>
        <dbReference type="Proteomes" id="UP000189580"/>
    </source>
</evidence>
<dbReference type="GO" id="GO:0005737">
    <property type="term" value="C:cytoplasm"/>
    <property type="evidence" value="ECO:0007669"/>
    <property type="project" value="UniProtKB-SubCell"/>
</dbReference>
<evidence type="ECO:0000256" key="6">
    <source>
        <dbReference type="SAM" id="MobiDB-lite"/>
    </source>
</evidence>
<sequence>MSSDSDIEIDGNIFEEPEGYLPPPPEPTFETYTRDSKYVKDGQPANVRMRLVGKSPLWGHLLWNAGKVTADYMDLKRDEWITGKTVLELGAAAALPSLLASLTADNVVITDYPDPDLIDNINENVKLLRESVPNGAKLPITVEGYIWGNPVDDLLNAKNQNGRKFDLIILSDLIFNHSEHEKLIRTCDKCLAPDGKLFVVFTHHRPKLADKDLAFFPTAKEQAGFKSERIIEKKMTPMFEEEEETAHIRSMVYGYVVTR</sequence>
<reference evidence="7 8" key="1">
    <citation type="submission" date="2016-02" db="EMBL/GenBank/DDBJ databases">
        <title>Complete genome sequence and transcriptome regulation of the pentose utilising yeast Sugiyamaella lignohabitans.</title>
        <authorList>
            <person name="Bellasio M."/>
            <person name="Peymann A."/>
            <person name="Valli M."/>
            <person name="Sipitzky M."/>
            <person name="Graf A."/>
            <person name="Sauer M."/>
            <person name="Marx H."/>
            <person name="Mattanovich D."/>
        </authorList>
    </citation>
    <scope>NUCLEOTIDE SEQUENCE [LARGE SCALE GENOMIC DNA]</scope>
    <source>
        <strain evidence="7 8">CBS 10342</strain>
    </source>
</reference>
<dbReference type="GO" id="GO:0032259">
    <property type="term" value="P:methylation"/>
    <property type="evidence" value="ECO:0007669"/>
    <property type="project" value="UniProtKB-KW"/>
</dbReference>
<evidence type="ECO:0000256" key="1">
    <source>
        <dbReference type="ARBA" id="ARBA00022490"/>
    </source>
</evidence>
<dbReference type="KEGG" id="slb:AWJ20_2581"/>
<dbReference type="PANTHER" id="PTHR14614:SF10">
    <property type="entry name" value="PROTEIN N-TERMINAL AND LYSINE N-METHYLTRANSFERASE EFM7"/>
    <property type="match status" value="1"/>
</dbReference>
<dbReference type="PROSITE" id="PS51560">
    <property type="entry name" value="SAM_MT_NNT1"/>
    <property type="match status" value="1"/>
</dbReference>
<gene>
    <name evidence="7" type="primary">NNT1</name>
    <name evidence="5" type="synonym">EFM7</name>
    <name evidence="7" type="ORF">AWJ20_2581</name>
</gene>
<dbReference type="EC" id="2.1.1.-" evidence="5"/>
<keyword evidence="2 5" id="KW-0489">Methyltransferase</keyword>
<evidence type="ECO:0000313" key="7">
    <source>
        <dbReference type="EMBL" id="ANB14962.1"/>
    </source>
</evidence>
<evidence type="ECO:0000256" key="3">
    <source>
        <dbReference type="ARBA" id="ARBA00022679"/>
    </source>
</evidence>
<evidence type="ECO:0000256" key="2">
    <source>
        <dbReference type="ARBA" id="ARBA00022603"/>
    </source>
</evidence>
<dbReference type="GO" id="GO:0000183">
    <property type="term" value="P:rDNA heterochromatin formation"/>
    <property type="evidence" value="ECO:0007669"/>
    <property type="project" value="EnsemblFungi"/>
</dbReference>
<keyword evidence="4 5" id="KW-0949">S-adenosyl-L-methionine</keyword>
<dbReference type="Gene3D" id="3.40.50.150">
    <property type="entry name" value="Vaccinia Virus protein VP39"/>
    <property type="match status" value="1"/>
</dbReference>
<comment type="subcellular location">
    <subcellularLocation>
        <location evidence="5">Cytoplasm</location>
    </subcellularLocation>
</comment>
<dbReference type="OrthoDB" id="46564at2759"/>
<keyword evidence="3 5" id="KW-0808">Transferase</keyword>
<evidence type="ECO:0000256" key="5">
    <source>
        <dbReference type="HAMAP-Rule" id="MF_03223"/>
    </source>
</evidence>
<dbReference type="InterPro" id="IPR019410">
    <property type="entry name" value="Methyltransf_16"/>
</dbReference>
<feature type="binding site" evidence="5">
    <location>
        <position position="147"/>
    </location>
    <ligand>
        <name>S-adenosyl-L-methionine</name>
        <dbReference type="ChEBI" id="CHEBI:59789"/>
    </ligand>
</feature>
<name>A0A167F8L1_9ASCO</name>
<dbReference type="SUPFAM" id="SSF53335">
    <property type="entry name" value="S-adenosyl-L-methionine-dependent methyltransferases"/>
    <property type="match status" value="1"/>
</dbReference>
<dbReference type="Proteomes" id="UP000189580">
    <property type="component" value="Chromosome b"/>
</dbReference>
<feature type="compositionally biased region" description="Acidic residues" evidence="6">
    <location>
        <begin position="1"/>
        <end position="18"/>
    </location>
</feature>
<feature type="binding site" evidence="5">
    <location>
        <position position="63"/>
    </location>
    <ligand>
        <name>S-adenosyl-L-methionine</name>
        <dbReference type="ChEBI" id="CHEBI:59789"/>
    </ligand>
</feature>
<evidence type="ECO:0000256" key="4">
    <source>
        <dbReference type="ARBA" id="ARBA00022691"/>
    </source>
</evidence>
<dbReference type="Pfam" id="PF10294">
    <property type="entry name" value="Methyltransf_16"/>
    <property type="match status" value="1"/>
</dbReference>
<protein>
    <recommendedName>
        <fullName evidence="5">Protein N-terminal and lysine N-methyltransferase EFM7</fullName>
        <ecNumber evidence="5">2.1.1.-</ecNumber>
    </recommendedName>
    <alternativeName>
        <fullName evidence="5">Elongation factor methyltransferase 7</fullName>
    </alternativeName>
</protein>
<proteinExistence type="inferred from homology"/>